<feature type="transmembrane region" description="Helical" evidence="8">
    <location>
        <begin position="417"/>
        <end position="440"/>
    </location>
</feature>
<feature type="domain" description="10TM putative phosphate transporter extracellular tail" evidence="10">
    <location>
        <begin position="1033"/>
        <end position="1087"/>
    </location>
</feature>
<reference evidence="13 14" key="1">
    <citation type="submission" date="2011-02" db="EMBL/GenBank/DDBJ databases">
        <title>The Genome Sequence of Mortierella verticillata NRRL 6337.</title>
        <authorList>
            <consortium name="The Broad Institute Genome Sequencing Platform"/>
            <person name="Russ C."/>
            <person name="Cuomo C."/>
            <person name="Burger G."/>
            <person name="Gray M.W."/>
            <person name="Holland P.W.H."/>
            <person name="King N."/>
            <person name="Lang F.B.F."/>
            <person name="Roger A.J."/>
            <person name="Ruiz-Trillo I."/>
            <person name="Young S.K."/>
            <person name="Zeng Q."/>
            <person name="Gargeya S."/>
            <person name="Alvarado L."/>
            <person name="Berlin A."/>
            <person name="Chapman S.B."/>
            <person name="Chen Z."/>
            <person name="Freedman E."/>
            <person name="Gellesch M."/>
            <person name="Goldberg J."/>
            <person name="Griggs A."/>
            <person name="Gujja S."/>
            <person name="Heilman E."/>
            <person name="Heiman D."/>
            <person name="Howarth C."/>
            <person name="Mehta T."/>
            <person name="Neiman D."/>
            <person name="Pearson M."/>
            <person name="Roberts A."/>
            <person name="Saif S."/>
            <person name="Shea T."/>
            <person name="Shenoy N."/>
            <person name="Sisk P."/>
            <person name="Stolte C."/>
            <person name="Sykes S."/>
            <person name="White J."/>
            <person name="Yandava C."/>
            <person name="Haas B."/>
            <person name="Nusbaum C."/>
            <person name="Birren B."/>
        </authorList>
    </citation>
    <scope>NUCLEOTIDE SEQUENCE [LARGE SCALE GENOMIC DNA]</scope>
    <source>
        <strain evidence="13 14">NRRL 6337</strain>
    </source>
</reference>
<feature type="compositionally biased region" description="Polar residues" evidence="7">
    <location>
        <begin position="873"/>
        <end position="909"/>
    </location>
</feature>
<evidence type="ECO:0000256" key="8">
    <source>
        <dbReference type="SAM" id="Phobius"/>
    </source>
</evidence>
<evidence type="ECO:0008006" key="15">
    <source>
        <dbReference type="Google" id="ProtNLM"/>
    </source>
</evidence>
<evidence type="ECO:0000259" key="10">
    <source>
        <dbReference type="Pfam" id="PF12621"/>
    </source>
</evidence>
<dbReference type="AlphaFoldDB" id="A0A086TLE1"/>
<keyword evidence="4 8" id="KW-0812">Transmembrane</keyword>
<name>A0A086TLE1_9FUNG</name>
<feature type="compositionally biased region" description="Polar residues" evidence="7">
    <location>
        <begin position="795"/>
        <end position="819"/>
    </location>
</feature>
<dbReference type="PANTHER" id="PTHR13018">
    <property type="entry name" value="PROBABLE MEMBRANE PROTEIN DUF221-RELATED"/>
    <property type="match status" value="1"/>
</dbReference>
<evidence type="ECO:0000256" key="5">
    <source>
        <dbReference type="ARBA" id="ARBA00022989"/>
    </source>
</evidence>
<dbReference type="Pfam" id="PF13967">
    <property type="entry name" value="RSN1_TM"/>
    <property type="match status" value="1"/>
</dbReference>
<evidence type="ECO:0000256" key="7">
    <source>
        <dbReference type="SAM" id="MobiDB-lite"/>
    </source>
</evidence>
<gene>
    <name evidence="13" type="ORF">MVEG_11294</name>
</gene>
<feature type="transmembrane region" description="Helical" evidence="8">
    <location>
        <begin position="668"/>
        <end position="686"/>
    </location>
</feature>
<evidence type="ECO:0000256" key="3">
    <source>
        <dbReference type="ARBA" id="ARBA00022448"/>
    </source>
</evidence>
<evidence type="ECO:0000313" key="13">
    <source>
        <dbReference type="EMBL" id="KFH62768.1"/>
    </source>
</evidence>
<feature type="transmembrane region" description="Helical" evidence="8">
    <location>
        <begin position="626"/>
        <end position="642"/>
    </location>
</feature>
<accession>A0A086TLE1</accession>
<feature type="domain" description="CSC1/OSCA1-like 7TM region" evidence="9">
    <location>
        <begin position="412"/>
        <end position="683"/>
    </location>
</feature>
<feature type="compositionally biased region" description="Low complexity" evidence="7">
    <location>
        <begin position="918"/>
        <end position="933"/>
    </location>
</feature>
<dbReference type="InterPro" id="IPR022257">
    <property type="entry name" value="PHM7_ext"/>
</dbReference>
<feature type="compositionally biased region" description="Polar residues" evidence="7">
    <location>
        <begin position="848"/>
        <end position="864"/>
    </location>
</feature>
<feature type="region of interest" description="Disordered" evidence="7">
    <location>
        <begin position="742"/>
        <end position="948"/>
    </location>
</feature>
<keyword evidence="14" id="KW-1185">Reference proteome</keyword>
<feature type="transmembrane region" description="Helical" evidence="8">
    <location>
        <begin position="601"/>
        <end position="620"/>
    </location>
</feature>
<proteinExistence type="inferred from homology"/>
<feature type="region of interest" description="Disordered" evidence="7">
    <location>
        <begin position="275"/>
        <end position="312"/>
    </location>
</feature>
<dbReference type="Pfam" id="PF02714">
    <property type="entry name" value="RSN1_7TM"/>
    <property type="match status" value="1"/>
</dbReference>
<evidence type="ECO:0000259" key="12">
    <source>
        <dbReference type="Pfam" id="PF14703"/>
    </source>
</evidence>
<evidence type="ECO:0000256" key="2">
    <source>
        <dbReference type="ARBA" id="ARBA00007779"/>
    </source>
</evidence>
<dbReference type="Pfam" id="PF14703">
    <property type="entry name" value="PHM7_cyt"/>
    <property type="match status" value="1"/>
</dbReference>
<dbReference type="PANTHER" id="PTHR13018:SF139">
    <property type="entry name" value="PHOSPHATE METABOLISM PROTEIN 7"/>
    <property type="match status" value="1"/>
</dbReference>
<dbReference type="InterPro" id="IPR027815">
    <property type="entry name" value="CSC1/OSCA1-like_cyt"/>
</dbReference>
<feature type="transmembrane region" description="Helical" evidence="8">
    <location>
        <begin position="506"/>
        <end position="532"/>
    </location>
</feature>
<feature type="domain" description="CSC1/OSCA1-like cytosolic" evidence="12">
    <location>
        <begin position="185"/>
        <end position="401"/>
    </location>
</feature>
<evidence type="ECO:0000256" key="6">
    <source>
        <dbReference type="ARBA" id="ARBA00023136"/>
    </source>
</evidence>
<dbReference type="OrthoDB" id="1076608at2759"/>
<dbReference type="GO" id="GO:0005886">
    <property type="term" value="C:plasma membrane"/>
    <property type="evidence" value="ECO:0007669"/>
    <property type="project" value="TreeGrafter"/>
</dbReference>
<sequence>MADNSNVTDASVATFVSSAVFTAFVSAVLFLAFALARTRFPRVYSPKTYMGPDHERPGGPVAGLLGWVFGGRKLNEQEVIDLCGLDAYMFLDFLAKSFYLFLVFATLAIPVLIPLNAYHQLSLVGLNQFSIANVADQPRLWGHLILTVLFCVATLVLCIWSVRTYITRRQRYLMSEHHAQSLQATTVLICGIPLGEDNIQSLNSIFSVLPGGVRRIWLAYETKQLQKDCTKRIALTNKLEVAECALIRSKLKLHDHTGRRPSQATAASTDLLRDQDQEGGGEAGAGVTHNSDESFPPQNRPRHRPSPFPLSILPCGGEKIDSILAYRSELSNMNAAIVARQQAGMQAMHGNQSDGKMSSAFIQFNHQLGAHLAAQSVVHRKTLTMSPRHLEVHPRDVLWDNLGFSLKERNVRKTISVVLAFFLIILWAIPVAFVAAVAKLDAIVQFAPFLSGVYSLPKSVVGIIQGVLPPIGLAVLMMVLPIILYKLAHLGGEVLNTGKTLEVVTSYHWFSVVHVLLVTTLANGIFAAVQQIKDNPSMIMNMLASTLPQASTFFLSYILLSFIQIPLMLLQIGPLIMYYVSRHFSSTPRQMFATERSMGSVDWGMTIPVHTIAFTIGLLYSTIQPLILPLMVIYFGLFYLAFRHQFLYVYRQPFDSGGLIYPRIVDQMYVAVILFEIVMLCLFILQKAIGQSVIMFILLVASAVAISISRNQVFKPLIKYLPIEAFDKQSVANASARALESGARNSSMGLEQGRIDTPSAGSINPIPTQQIFHEKAPYKDPLSPLEPTSREIYTPDTSKPSSSPLEQTSLSRHSRQNSGVHPLGPTTPAQTNNSNNNINTHDDAASADSRSQYSNQSPLPSNRVGSLVRESDNASNISLPGTPLTQHPSIATTTSSSGPHQPQSASSAQMKREISNGSQISASLGQGSSSQYYQHHHPQHQQIQQQHMALPHSPLAQTSTPPPQQQHPQVQQLLREKQSRPRVHTASSSMASALLPSLQQQGSEYGGSMQVLGANQSLLSTSHPGDKAVPDVLAYVNPALWTEALPVWLPQDPRGFAEIEMMELTNAGLKATTEQAMMDQKGKVSVEAGEMNVAPGDETWE</sequence>
<feature type="transmembrane region" description="Helical" evidence="8">
    <location>
        <begin position="552"/>
        <end position="580"/>
    </location>
</feature>
<feature type="transmembrane region" description="Helical" evidence="8">
    <location>
        <begin position="98"/>
        <end position="120"/>
    </location>
</feature>
<feature type="compositionally biased region" description="Polar residues" evidence="7">
    <location>
        <begin position="759"/>
        <end position="771"/>
    </location>
</feature>
<evidence type="ECO:0000259" key="11">
    <source>
        <dbReference type="Pfam" id="PF13967"/>
    </source>
</evidence>
<feature type="transmembrane region" description="Helical" evidence="8">
    <location>
        <begin position="12"/>
        <end position="36"/>
    </location>
</feature>
<feature type="transmembrane region" description="Helical" evidence="8">
    <location>
        <begin position="692"/>
        <end position="709"/>
    </location>
</feature>
<dbReference type="GO" id="GO:0005227">
    <property type="term" value="F:calcium-activated cation channel activity"/>
    <property type="evidence" value="ECO:0007669"/>
    <property type="project" value="InterPro"/>
</dbReference>
<feature type="transmembrane region" description="Helical" evidence="8">
    <location>
        <begin position="460"/>
        <end position="485"/>
    </location>
</feature>
<dbReference type="Pfam" id="PF12621">
    <property type="entry name" value="PHM7_ext"/>
    <property type="match status" value="1"/>
</dbReference>
<keyword evidence="3" id="KW-0813">Transport</keyword>
<organism evidence="13 14">
    <name type="scientific">Podila verticillata NRRL 6337</name>
    <dbReference type="NCBI Taxonomy" id="1069443"/>
    <lineage>
        <taxon>Eukaryota</taxon>
        <taxon>Fungi</taxon>
        <taxon>Fungi incertae sedis</taxon>
        <taxon>Mucoromycota</taxon>
        <taxon>Mortierellomycotina</taxon>
        <taxon>Mortierellomycetes</taxon>
        <taxon>Mortierellales</taxon>
        <taxon>Mortierellaceae</taxon>
        <taxon>Podila</taxon>
    </lineage>
</organism>
<dbReference type="InterPro" id="IPR045122">
    <property type="entry name" value="Csc1-like"/>
</dbReference>
<protein>
    <recommendedName>
        <fullName evidence="15">CSC1/OSCA1-like 7TM region domain-containing protein</fullName>
    </recommendedName>
</protein>
<comment type="similarity">
    <text evidence="2">Belongs to the CSC1 (TC 1.A.17) family.</text>
</comment>
<comment type="subcellular location">
    <subcellularLocation>
        <location evidence="1">Membrane</location>
        <topology evidence="1">Multi-pass membrane protein</topology>
    </subcellularLocation>
</comment>
<dbReference type="EMBL" id="KN042430">
    <property type="protein sequence ID" value="KFH62768.1"/>
    <property type="molecule type" value="Genomic_DNA"/>
</dbReference>
<evidence type="ECO:0000259" key="9">
    <source>
        <dbReference type="Pfam" id="PF02714"/>
    </source>
</evidence>
<evidence type="ECO:0000313" key="14">
    <source>
        <dbReference type="Proteomes" id="UP000243308"/>
    </source>
</evidence>
<evidence type="ECO:0000256" key="1">
    <source>
        <dbReference type="ARBA" id="ARBA00004141"/>
    </source>
</evidence>
<evidence type="ECO:0000256" key="4">
    <source>
        <dbReference type="ARBA" id="ARBA00022692"/>
    </source>
</evidence>
<keyword evidence="6 8" id="KW-0472">Membrane</keyword>
<dbReference type="InterPro" id="IPR032880">
    <property type="entry name" value="CSC1/OSCA1-like_N"/>
</dbReference>
<dbReference type="InterPro" id="IPR003864">
    <property type="entry name" value="CSC1/OSCA1-like_7TM"/>
</dbReference>
<feature type="transmembrane region" description="Helical" evidence="8">
    <location>
        <begin position="140"/>
        <end position="162"/>
    </location>
</feature>
<feature type="domain" description="CSC1/OSCA1-like N-terminal transmembrane" evidence="11">
    <location>
        <begin position="15"/>
        <end position="159"/>
    </location>
</feature>
<keyword evidence="5 8" id="KW-1133">Transmembrane helix</keyword>
<dbReference type="Proteomes" id="UP000243308">
    <property type="component" value="Unassembled WGS sequence"/>
</dbReference>